<feature type="compositionally biased region" description="Low complexity" evidence="2">
    <location>
        <begin position="278"/>
        <end position="294"/>
    </location>
</feature>
<evidence type="ECO:0000256" key="1">
    <source>
        <dbReference type="ARBA" id="ARBA00024339"/>
    </source>
</evidence>
<dbReference type="OrthoDB" id="411211at2759"/>
<evidence type="ECO:0000313" key="3">
    <source>
        <dbReference type="EMBL" id="KAF1981696.1"/>
    </source>
</evidence>
<dbReference type="Pfam" id="PF03676">
    <property type="entry name" value="PHAF1"/>
    <property type="match status" value="2"/>
</dbReference>
<protein>
    <submittedName>
        <fullName evidence="3">Uncharacterized protein</fullName>
    </submittedName>
</protein>
<dbReference type="InterPro" id="IPR039156">
    <property type="entry name" value="PHAF1/BROMI"/>
</dbReference>
<organism evidence="3 4">
    <name type="scientific">Aulographum hederae CBS 113979</name>
    <dbReference type="NCBI Taxonomy" id="1176131"/>
    <lineage>
        <taxon>Eukaryota</taxon>
        <taxon>Fungi</taxon>
        <taxon>Dikarya</taxon>
        <taxon>Ascomycota</taxon>
        <taxon>Pezizomycotina</taxon>
        <taxon>Dothideomycetes</taxon>
        <taxon>Pleosporomycetidae</taxon>
        <taxon>Aulographales</taxon>
        <taxon>Aulographaceae</taxon>
    </lineage>
</organism>
<evidence type="ECO:0000313" key="4">
    <source>
        <dbReference type="Proteomes" id="UP000800041"/>
    </source>
</evidence>
<dbReference type="GO" id="GO:0043001">
    <property type="term" value="P:Golgi to plasma membrane protein transport"/>
    <property type="evidence" value="ECO:0007669"/>
    <property type="project" value="TreeGrafter"/>
</dbReference>
<dbReference type="Proteomes" id="UP000800041">
    <property type="component" value="Unassembled WGS sequence"/>
</dbReference>
<accession>A0A6G1GL59</accession>
<comment type="similarity">
    <text evidence="1">Belongs to the PHAF1 family.</text>
</comment>
<dbReference type="AlphaFoldDB" id="A0A6G1GL59"/>
<feature type="compositionally biased region" description="Basic and acidic residues" evidence="2">
    <location>
        <begin position="214"/>
        <end position="223"/>
    </location>
</feature>
<keyword evidence="4" id="KW-1185">Reference proteome</keyword>
<gene>
    <name evidence="3" type="ORF">K402DRAFT_449100</name>
</gene>
<feature type="region of interest" description="Disordered" evidence="2">
    <location>
        <begin position="276"/>
        <end position="327"/>
    </location>
</feature>
<name>A0A6G1GL59_9PEZI</name>
<sequence length="522" mass="58103">MDSAPVPIIPNRGIGWITLGVSVHDILTRLKANPQLYPTIDVSYSASQPIAAPIIINLPRNGLRLRFDGPDQRLRLIEVLDFTKTKLSYNDSEIVKVQDNSGELYGPGSACGPSYRGVYKLWGPANAPEYIPPAVWSEEAKGIYVLSYPGIAFMFPLQASAWSEHKDWASLISSSAASPASSLAVFHGESWPEARTDLFTNEPPNPRSLALTSRAKDGRPDEIETAKIHGEGRIELVRRTSPPLWIILSETTPQDLVTELGPPDAIYRKNDRRLSIYNNRGNGRSNGVSPSPSRLGDYTDTESSSHTETDESQSDDEDSGPGHDDRETRSAECFYNYFHHGFDVFISQPKAISPPSPTMQRQDPMDEANPSQEVQATNHLTATKIIFHANIPGSYPFNRHRRSRWTLEHVPSEQYKDPLNSEMRFRDIQGRLKEVFKTTYANEDEERSQQRPMVLNRGWGDSPGSSCELLGGWEESVGGKKKDSEDVATMGEQSLGNTELYGFPGMVFEVLKNDAVSCLTVF</sequence>
<dbReference type="EMBL" id="ML977195">
    <property type="protein sequence ID" value="KAF1981696.1"/>
    <property type="molecule type" value="Genomic_DNA"/>
</dbReference>
<evidence type="ECO:0000256" key="2">
    <source>
        <dbReference type="SAM" id="MobiDB-lite"/>
    </source>
</evidence>
<dbReference type="PANTHER" id="PTHR13465:SF2">
    <property type="entry name" value="PHAGOSOME ASSEMBLY FACTOR 1"/>
    <property type="match status" value="1"/>
</dbReference>
<dbReference type="PANTHER" id="PTHR13465">
    <property type="entry name" value="UPF0183 PROTEIN"/>
    <property type="match status" value="1"/>
</dbReference>
<proteinExistence type="inferred from homology"/>
<reference evidence="3" key="1">
    <citation type="journal article" date="2020" name="Stud. Mycol.">
        <title>101 Dothideomycetes genomes: a test case for predicting lifestyles and emergence of pathogens.</title>
        <authorList>
            <person name="Haridas S."/>
            <person name="Albert R."/>
            <person name="Binder M."/>
            <person name="Bloem J."/>
            <person name="Labutti K."/>
            <person name="Salamov A."/>
            <person name="Andreopoulos B."/>
            <person name="Baker S."/>
            <person name="Barry K."/>
            <person name="Bills G."/>
            <person name="Bluhm B."/>
            <person name="Cannon C."/>
            <person name="Castanera R."/>
            <person name="Culley D."/>
            <person name="Daum C."/>
            <person name="Ezra D."/>
            <person name="Gonzalez J."/>
            <person name="Henrissat B."/>
            <person name="Kuo A."/>
            <person name="Liang C."/>
            <person name="Lipzen A."/>
            <person name="Lutzoni F."/>
            <person name="Magnuson J."/>
            <person name="Mondo S."/>
            <person name="Nolan M."/>
            <person name="Ohm R."/>
            <person name="Pangilinan J."/>
            <person name="Park H.-J."/>
            <person name="Ramirez L."/>
            <person name="Alfaro M."/>
            <person name="Sun H."/>
            <person name="Tritt A."/>
            <person name="Yoshinaga Y."/>
            <person name="Zwiers L.-H."/>
            <person name="Turgeon B."/>
            <person name="Goodwin S."/>
            <person name="Spatafora J."/>
            <person name="Crous P."/>
            <person name="Grigoriev I."/>
        </authorList>
    </citation>
    <scope>NUCLEOTIDE SEQUENCE</scope>
    <source>
        <strain evidence="3">CBS 113979</strain>
    </source>
</reference>
<dbReference type="GO" id="GO:0005802">
    <property type="term" value="C:trans-Golgi network"/>
    <property type="evidence" value="ECO:0007669"/>
    <property type="project" value="TreeGrafter"/>
</dbReference>
<feature type="compositionally biased region" description="Acidic residues" evidence="2">
    <location>
        <begin position="310"/>
        <end position="319"/>
    </location>
</feature>
<feature type="region of interest" description="Disordered" evidence="2">
    <location>
        <begin position="197"/>
        <end position="223"/>
    </location>
</feature>
<dbReference type="InterPro" id="IPR005373">
    <property type="entry name" value="PHAF1"/>
</dbReference>